<dbReference type="RefSeq" id="WP_422862299.1">
    <property type="nucleotide sequence ID" value="NZ_JAMSKV010000001.1"/>
</dbReference>
<evidence type="ECO:0000256" key="2">
    <source>
        <dbReference type="SAM" id="SignalP"/>
    </source>
</evidence>
<feature type="chain" id="PRO_5045801015" description="Lectin-like protein BA14k" evidence="2">
    <location>
        <begin position="33"/>
        <end position="151"/>
    </location>
</feature>
<evidence type="ECO:0008006" key="5">
    <source>
        <dbReference type="Google" id="ProtNLM"/>
    </source>
</evidence>
<keyword evidence="2" id="KW-0732">Signal</keyword>
<dbReference type="EMBL" id="JAMSKV010000001">
    <property type="protein sequence ID" value="MCQ8276850.1"/>
    <property type="molecule type" value="Genomic_DNA"/>
</dbReference>
<evidence type="ECO:0000313" key="4">
    <source>
        <dbReference type="Proteomes" id="UP001524587"/>
    </source>
</evidence>
<accession>A0ABT1W1V2</accession>
<dbReference type="PROSITE" id="PS51257">
    <property type="entry name" value="PROKAR_LIPOPROTEIN"/>
    <property type="match status" value="1"/>
</dbReference>
<proteinExistence type="predicted"/>
<comment type="caution">
    <text evidence="3">The sequence shown here is derived from an EMBL/GenBank/DDBJ whole genome shotgun (WGS) entry which is preliminary data.</text>
</comment>
<feature type="region of interest" description="Disordered" evidence="1">
    <location>
        <begin position="37"/>
        <end position="100"/>
    </location>
</feature>
<name>A0ABT1W1V2_9PROT</name>
<reference evidence="3 4" key="1">
    <citation type="submission" date="2022-06" db="EMBL/GenBank/DDBJ databases">
        <title>Endosaccharibacter gen. nov., sp. nov., endophytic bacteria isolated from sugarcane.</title>
        <authorList>
            <person name="Pitiwittayakul N."/>
            <person name="Yukphan P."/>
            <person name="Charoenyingcharoen P."/>
            <person name="Tanasupawat S."/>
        </authorList>
    </citation>
    <scope>NUCLEOTIDE SEQUENCE [LARGE SCALE GENOMIC DNA]</scope>
    <source>
        <strain evidence="3 4">KSS8</strain>
    </source>
</reference>
<sequence>MERWLTATRRIAPTVTSIVTSLALAGALSACADDVQPPPAAGTAATAAQPPSPPPARAPVTATSGPATPGADTSGADTASADASTAGVLPNDPSAPTNTPLCGIAAQENNAMTRQLMPRQYAEAGQCTAYACYDVATATYIGADGFRHVCR</sequence>
<feature type="compositionally biased region" description="Low complexity" evidence="1">
    <location>
        <begin position="70"/>
        <end position="87"/>
    </location>
</feature>
<protein>
    <recommendedName>
        <fullName evidence="5">Lectin-like protein BA14k</fullName>
    </recommendedName>
</protein>
<evidence type="ECO:0000313" key="3">
    <source>
        <dbReference type="EMBL" id="MCQ8276850.1"/>
    </source>
</evidence>
<feature type="signal peptide" evidence="2">
    <location>
        <begin position="1"/>
        <end position="32"/>
    </location>
</feature>
<keyword evidence="4" id="KW-1185">Reference proteome</keyword>
<gene>
    <name evidence="3" type="ORF">NFI95_00095</name>
</gene>
<organism evidence="3 4">
    <name type="scientific">Endosaccharibacter trunci</name>
    <dbReference type="NCBI Taxonomy" id="2812733"/>
    <lineage>
        <taxon>Bacteria</taxon>
        <taxon>Pseudomonadati</taxon>
        <taxon>Pseudomonadota</taxon>
        <taxon>Alphaproteobacteria</taxon>
        <taxon>Acetobacterales</taxon>
        <taxon>Acetobacteraceae</taxon>
        <taxon>Endosaccharibacter</taxon>
    </lineage>
</organism>
<dbReference type="Proteomes" id="UP001524587">
    <property type="component" value="Unassembled WGS sequence"/>
</dbReference>
<evidence type="ECO:0000256" key="1">
    <source>
        <dbReference type="SAM" id="MobiDB-lite"/>
    </source>
</evidence>